<comment type="caution">
    <text evidence="3">The sequence shown here is derived from an EMBL/GenBank/DDBJ whole genome shotgun (WGS) entry which is preliminary data.</text>
</comment>
<organism evidence="3 4">
    <name type="scientific">Tetraparma gracilis</name>
    <dbReference type="NCBI Taxonomy" id="2962635"/>
    <lineage>
        <taxon>Eukaryota</taxon>
        <taxon>Sar</taxon>
        <taxon>Stramenopiles</taxon>
        <taxon>Ochrophyta</taxon>
        <taxon>Bolidophyceae</taxon>
        <taxon>Parmales</taxon>
        <taxon>Triparmaceae</taxon>
        <taxon>Tetraparma</taxon>
    </lineage>
</organism>
<accession>A0ABQ6MV06</accession>
<feature type="region of interest" description="Disordered" evidence="1">
    <location>
        <begin position="148"/>
        <end position="200"/>
    </location>
</feature>
<feature type="compositionally biased region" description="Low complexity" evidence="1">
    <location>
        <begin position="168"/>
        <end position="181"/>
    </location>
</feature>
<proteinExistence type="predicted"/>
<evidence type="ECO:0000313" key="4">
    <source>
        <dbReference type="Proteomes" id="UP001165060"/>
    </source>
</evidence>
<dbReference type="InterPro" id="IPR016098">
    <property type="entry name" value="CAP/MinC_C"/>
</dbReference>
<dbReference type="InterPro" id="IPR012945">
    <property type="entry name" value="Tubulin-bd_cofactor_C_dom"/>
</dbReference>
<feature type="compositionally biased region" description="Low complexity" evidence="1">
    <location>
        <begin position="148"/>
        <end position="158"/>
    </location>
</feature>
<name>A0ABQ6MV06_9STRA</name>
<evidence type="ECO:0000256" key="1">
    <source>
        <dbReference type="SAM" id="MobiDB-lite"/>
    </source>
</evidence>
<dbReference type="EMBL" id="BRYB01001759">
    <property type="protein sequence ID" value="GMI33023.1"/>
    <property type="molecule type" value="Genomic_DNA"/>
</dbReference>
<dbReference type="Gene3D" id="2.160.20.70">
    <property type="match status" value="1"/>
</dbReference>
<dbReference type="Pfam" id="PF07986">
    <property type="entry name" value="TBCC"/>
    <property type="match status" value="1"/>
</dbReference>
<reference evidence="3 4" key="1">
    <citation type="journal article" date="2023" name="Commun. Biol.">
        <title>Genome analysis of Parmales, the sister group of diatoms, reveals the evolutionary specialization of diatoms from phago-mixotrophs to photoautotrophs.</title>
        <authorList>
            <person name="Ban H."/>
            <person name="Sato S."/>
            <person name="Yoshikawa S."/>
            <person name="Yamada K."/>
            <person name="Nakamura Y."/>
            <person name="Ichinomiya M."/>
            <person name="Sato N."/>
            <person name="Blanc-Mathieu R."/>
            <person name="Endo H."/>
            <person name="Kuwata A."/>
            <person name="Ogata H."/>
        </authorList>
    </citation>
    <scope>NUCLEOTIDE SEQUENCE [LARGE SCALE GENOMIC DNA]</scope>
</reference>
<evidence type="ECO:0000313" key="3">
    <source>
        <dbReference type="EMBL" id="GMI33023.1"/>
    </source>
</evidence>
<feature type="domain" description="Tubulin binding cofactor C-like" evidence="2">
    <location>
        <begin position="235"/>
        <end position="332"/>
    </location>
</feature>
<evidence type="ECO:0000259" key="2">
    <source>
        <dbReference type="Pfam" id="PF07986"/>
    </source>
</evidence>
<keyword evidence="4" id="KW-1185">Reference proteome</keyword>
<feature type="region of interest" description="Disordered" evidence="1">
    <location>
        <begin position="345"/>
        <end position="374"/>
    </location>
</feature>
<sequence length="457" mass="48091">MVCLRLSPPLLPFPHLSLERLLGFAAAFPSPPSYASLVPLFASHFSLPETALHRFSVLAGSPREFLLHLTLSLPPPQAYAEAWVKVCHAYLAGQAPPPGADPIIAADPRLEGLHEMAGLLFAEPPPTPPRELPVTTLADAEQYYASLLPAPSTPPSAADPRDPPVPPLSIDAAMDSAMDAAPSPPQAGAPPGPARAPPGPALAELPFPHPPRAAYENLSHSVIYHCPKASQHVEGVSVSNCHSCVFHLLAPLARLSLSGCGNVTVIGSHATLLHLSAVSDSQVTTTAATVVLRGCHELLLSGRFPSPLLVAPSPESTGVRLGPHNTTWAGLPDLIPPSITAVPPSPVPFQYHPPQSPTPSSPRGSDDSALLPPVSPLPPAEFALSLPPHALPPPPPTSAPLHPILHALSCLPFPPPRPFGAQVQAEVERVQKLDVQEGRLKREVAERWEVRRCAGGR</sequence>
<feature type="compositionally biased region" description="Pro residues" evidence="1">
    <location>
        <begin position="182"/>
        <end position="200"/>
    </location>
</feature>
<gene>
    <name evidence="3" type="ORF">TeGR_g7706</name>
</gene>
<dbReference type="Proteomes" id="UP001165060">
    <property type="component" value="Unassembled WGS sequence"/>
</dbReference>
<protein>
    <recommendedName>
        <fullName evidence="2">Tubulin binding cofactor C-like domain-containing protein</fullName>
    </recommendedName>
</protein>